<dbReference type="AlphaFoldDB" id="R5LJM0"/>
<proteinExistence type="predicted"/>
<dbReference type="Gene3D" id="3.40.50.10170">
    <property type="match status" value="1"/>
</dbReference>
<comment type="function">
    <text evidence="1">May bind long-chain fatty acids, such as palmitate, and may play a role in lipid transport or fatty acid metabolism.</text>
</comment>
<dbReference type="NCBIfam" id="TIGR00762">
    <property type="entry name" value="DegV"/>
    <property type="match status" value="1"/>
</dbReference>
<sequence length="287" mass="32139">MKYIITTDSNCDLPETFYKDNNIPVLPICYYMDGVIYGKRNTLPLSEFYNRMRNGESAKTAAPNIAETKAFFEDCIKVCKNIIHIAFSSGLSSTCQNAVIASEEILDERKDVKITVIDSLCSCMGEGMLLYKAISKKNNGMSYDELIEYLNNVKTHIIHLFTVDDLHYLHNGGRLSKSAAVLGSIINIKPILFVNNNGELKLTDKVRGRKKSLLYLISKTISDISPQGKDIVMISHCDCEEDAMYIYSHLKENIDIKEIIVNQIGPTIGSHSGPGTLAVYYESAKRE</sequence>
<dbReference type="GO" id="GO:0008289">
    <property type="term" value="F:lipid binding"/>
    <property type="evidence" value="ECO:0007669"/>
    <property type="project" value="UniProtKB-KW"/>
</dbReference>
<dbReference type="Gene3D" id="3.30.1180.10">
    <property type="match status" value="1"/>
</dbReference>
<dbReference type="Pfam" id="PF02645">
    <property type="entry name" value="DegV"/>
    <property type="match status" value="1"/>
</dbReference>
<dbReference type="Proteomes" id="UP000018300">
    <property type="component" value="Unassembled WGS sequence"/>
</dbReference>
<protein>
    <submittedName>
        <fullName evidence="3">DegV family protein</fullName>
    </submittedName>
</protein>
<gene>
    <name evidence="3" type="ORF">BN569_00855</name>
</gene>
<dbReference type="InterPro" id="IPR043168">
    <property type="entry name" value="DegV_C"/>
</dbReference>
<dbReference type="EMBL" id="CAYU010000072">
    <property type="protein sequence ID" value="CCY77654.1"/>
    <property type="molecule type" value="Genomic_DNA"/>
</dbReference>
<dbReference type="PANTHER" id="PTHR33434">
    <property type="entry name" value="DEGV DOMAIN-CONTAINING PROTEIN DR_1986-RELATED"/>
    <property type="match status" value="1"/>
</dbReference>
<keyword evidence="2" id="KW-0446">Lipid-binding</keyword>
<evidence type="ECO:0000313" key="4">
    <source>
        <dbReference type="Proteomes" id="UP000018300"/>
    </source>
</evidence>
<dbReference type="PANTHER" id="PTHR33434:SF3">
    <property type="entry name" value="DEGV DOMAIN-CONTAINING PROTEIN YITS"/>
    <property type="match status" value="1"/>
</dbReference>
<reference evidence="3" key="1">
    <citation type="submission" date="2012-11" db="EMBL/GenBank/DDBJ databases">
        <title>Dependencies among metagenomic species, viruses, plasmids and units of genetic variation.</title>
        <authorList>
            <person name="Nielsen H.B."/>
            <person name="Almeida M."/>
            <person name="Juncker A.S."/>
            <person name="Rasmussen S."/>
            <person name="Li J."/>
            <person name="Sunagawa S."/>
            <person name="Plichta D."/>
            <person name="Gautier L."/>
            <person name="Le Chatelier E."/>
            <person name="Peletier E."/>
            <person name="Bonde I."/>
            <person name="Nielsen T."/>
            <person name="Manichanh C."/>
            <person name="Arumugam M."/>
            <person name="Batto J."/>
            <person name="Santos M.B.Q.D."/>
            <person name="Blom N."/>
            <person name="Borruel N."/>
            <person name="Burgdorf K.S."/>
            <person name="Boumezbeur F."/>
            <person name="Casellas F."/>
            <person name="Dore J."/>
            <person name="Guarner F."/>
            <person name="Hansen T."/>
            <person name="Hildebrand F."/>
            <person name="Kaas R.S."/>
            <person name="Kennedy S."/>
            <person name="Kristiansen K."/>
            <person name="Kultima J.R."/>
            <person name="Leonard P."/>
            <person name="Levenez F."/>
            <person name="Lund O."/>
            <person name="Moumen B."/>
            <person name="Le Paslier D."/>
            <person name="Pons N."/>
            <person name="Pedersen O."/>
            <person name="Prifti E."/>
            <person name="Qin J."/>
            <person name="Raes J."/>
            <person name="Tap J."/>
            <person name="Tims S."/>
            <person name="Ussery D.W."/>
            <person name="Yamada T."/>
            <person name="MetaHit consortium"/>
            <person name="Renault P."/>
            <person name="Sicheritz-Ponten T."/>
            <person name="Bork P."/>
            <person name="Wang J."/>
            <person name="Brunak S."/>
            <person name="Ehrlich S.D."/>
        </authorList>
    </citation>
    <scope>NUCLEOTIDE SEQUENCE [LARGE SCALE GENOMIC DNA]</scope>
</reference>
<accession>R5LJM0</accession>
<name>R5LJM0_9FIRM</name>
<organism evidence="3 4">
    <name type="scientific">Eshraghiella crossota CAG:259</name>
    <dbReference type="NCBI Taxonomy" id="1263062"/>
    <lineage>
        <taxon>Bacteria</taxon>
        <taxon>Bacillati</taxon>
        <taxon>Bacillota</taxon>
        <taxon>Clostridia</taxon>
        <taxon>Lachnospirales</taxon>
        <taxon>Lachnospiraceae</taxon>
        <taxon>Eshraghiella</taxon>
    </lineage>
</organism>
<evidence type="ECO:0000256" key="1">
    <source>
        <dbReference type="ARBA" id="ARBA00003238"/>
    </source>
</evidence>
<dbReference type="InterPro" id="IPR003797">
    <property type="entry name" value="DegV"/>
</dbReference>
<dbReference type="SUPFAM" id="SSF82549">
    <property type="entry name" value="DAK1/DegV-like"/>
    <property type="match status" value="1"/>
</dbReference>
<dbReference type="PROSITE" id="PS51482">
    <property type="entry name" value="DEGV"/>
    <property type="match status" value="1"/>
</dbReference>
<evidence type="ECO:0000256" key="2">
    <source>
        <dbReference type="ARBA" id="ARBA00023121"/>
    </source>
</evidence>
<evidence type="ECO:0000313" key="3">
    <source>
        <dbReference type="EMBL" id="CCY77654.1"/>
    </source>
</evidence>
<dbReference type="InterPro" id="IPR050270">
    <property type="entry name" value="DegV_domain_contain"/>
</dbReference>
<comment type="caution">
    <text evidence="3">The sequence shown here is derived from an EMBL/GenBank/DDBJ whole genome shotgun (WGS) entry which is preliminary data.</text>
</comment>